<dbReference type="AlphaFoldDB" id="A0AAE1ECS8"/>
<reference evidence="1" key="1">
    <citation type="journal article" date="2023" name="G3 (Bethesda)">
        <title>A reference genome for the long-term kleptoplast-retaining sea slug Elysia crispata morphotype clarki.</title>
        <authorList>
            <person name="Eastman K.E."/>
            <person name="Pendleton A.L."/>
            <person name="Shaikh M.A."/>
            <person name="Suttiyut T."/>
            <person name="Ogas R."/>
            <person name="Tomko P."/>
            <person name="Gavelis G."/>
            <person name="Widhalm J.R."/>
            <person name="Wisecaver J.H."/>
        </authorList>
    </citation>
    <scope>NUCLEOTIDE SEQUENCE</scope>
    <source>
        <strain evidence="1">ECLA1</strain>
    </source>
</reference>
<keyword evidence="2" id="KW-1185">Reference proteome</keyword>
<organism evidence="1 2">
    <name type="scientific">Elysia crispata</name>
    <name type="common">lettuce slug</name>
    <dbReference type="NCBI Taxonomy" id="231223"/>
    <lineage>
        <taxon>Eukaryota</taxon>
        <taxon>Metazoa</taxon>
        <taxon>Spiralia</taxon>
        <taxon>Lophotrochozoa</taxon>
        <taxon>Mollusca</taxon>
        <taxon>Gastropoda</taxon>
        <taxon>Heterobranchia</taxon>
        <taxon>Euthyneura</taxon>
        <taxon>Panpulmonata</taxon>
        <taxon>Sacoglossa</taxon>
        <taxon>Placobranchoidea</taxon>
        <taxon>Plakobranchidae</taxon>
        <taxon>Elysia</taxon>
    </lineage>
</organism>
<dbReference type="EMBL" id="JAWDGP010000269">
    <property type="protein sequence ID" value="KAK3801960.1"/>
    <property type="molecule type" value="Genomic_DNA"/>
</dbReference>
<protein>
    <submittedName>
        <fullName evidence="1">Uncharacterized protein</fullName>
    </submittedName>
</protein>
<evidence type="ECO:0000313" key="2">
    <source>
        <dbReference type="Proteomes" id="UP001283361"/>
    </source>
</evidence>
<comment type="caution">
    <text evidence="1">The sequence shown here is derived from an EMBL/GenBank/DDBJ whole genome shotgun (WGS) entry which is preliminary data.</text>
</comment>
<proteinExistence type="predicted"/>
<gene>
    <name evidence="1" type="ORF">RRG08_064554</name>
</gene>
<name>A0AAE1ECS8_9GAST</name>
<accession>A0AAE1ECS8</accession>
<evidence type="ECO:0000313" key="1">
    <source>
        <dbReference type="EMBL" id="KAK3801960.1"/>
    </source>
</evidence>
<sequence length="75" mass="8485">MFPHQSAPVNFTHCLDLATRRRGMAGPYSAPLARGYYLGVPHWILDGFQAFEILKPEVNIWPETGQQDNVKRDAS</sequence>
<dbReference type="Proteomes" id="UP001283361">
    <property type="component" value="Unassembled WGS sequence"/>
</dbReference>